<evidence type="ECO:0000256" key="1">
    <source>
        <dbReference type="SAM" id="SignalP"/>
    </source>
</evidence>
<sequence length="783" mass="84534">MTHALRLFLLLIGLACAAVPAVAQRTAAYGDWQLHLPTNRSLMLADAGQRVFVVAQDAFYAFDKETSSLQLLSRRDGLTDVGVSAVAYDSLTQQVVVAYRSGTVDVLDPTGRLLTSYADIRRKAISGSKDIYSISFARRQAYLSTSFGVVVLDLQRREIRDTYANIGPGGTVPQVYATAVLNDSLYAATSAGLLRGRLGTNLLDFNNWRGYAGFGQRAGNPYRTLVAHQGKVFAGINNDNLYRAVGANLVSLGFGAADFRALRSSAAGLLVAEPTAVNVLNARTNARYQLKASQFADIRDAVRPASGPVYVADFRNGLVRLEANGQNATNFVGNAPPTTAAFNILTDRTTRTVTVFTGGYQESYLQLGTRNGFYQYDADGRWTSFNAQTLPPSQYPNLLDLSRGTRTPDGTLYVASYGQGLLQWKGPGEFQVFGLGNSPLRSGITNPQDPNLPLFVRVTDVAADPEGNVWVVNRWAPNNAPAATTFPGLFKFSPATNSWQAAPAFPGSGNLERLVFDDLGHAWVSRDRRSTPGLLAYNPQNNSYRSFTIASYNLPAVNVRDLVKDRNGDIWAATDAGVAVYSNPGQVFDADAPDFVRPAVRRGEGRGNELLYSEVVNAIAVDGANRKWFGTDNGLWLFSPDGDEGLFHFTTDNSPLPTNRIVDVAVDDYTGEVWVATEGGLVSYRGSATVTEGKIECAKVFPNPVRAEYSGQVGISGLANNAEVKITDVTGTLVYQTRATGGTVVWNLTDYNGRRVQSGVYLVLTADAQGKNGCISKVAVLTK</sequence>
<dbReference type="SUPFAM" id="SSF50998">
    <property type="entry name" value="Quinoprotein alcohol dehydrogenase-like"/>
    <property type="match status" value="1"/>
</dbReference>
<organism evidence="3 4">
    <name type="scientific">Hymenobacter oligotrophus</name>
    <dbReference type="NCBI Taxonomy" id="2319843"/>
    <lineage>
        <taxon>Bacteria</taxon>
        <taxon>Pseudomonadati</taxon>
        <taxon>Bacteroidota</taxon>
        <taxon>Cytophagia</taxon>
        <taxon>Cytophagales</taxon>
        <taxon>Hymenobacteraceae</taxon>
        <taxon>Hymenobacter</taxon>
    </lineage>
</organism>
<evidence type="ECO:0000313" key="3">
    <source>
        <dbReference type="EMBL" id="AYA37419.1"/>
    </source>
</evidence>
<evidence type="ECO:0000259" key="2">
    <source>
        <dbReference type="Pfam" id="PF21544"/>
    </source>
</evidence>
<feature type="chain" id="PRO_5017809159" evidence="1">
    <location>
        <begin position="18"/>
        <end position="783"/>
    </location>
</feature>
<protein>
    <submittedName>
        <fullName evidence="3">T9SS C-terminal target domain-containing protein</fullName>
    </submittedName>
</protein>
<feature type="signal peptide" evidence="1">
    <location>
        <begin position="1"/>
        <end position="17"/>
    </location>
</feature>
<dbReference type="NCBIfam" id="TIGR04183">
    <property type="entry name" value="Por_Secre_tail"/>
    <property type="match status" value="1"/>
</dbReference>
<dbReference type="Gene3D" id="2.130.10.10">
    <property type="entry name" value="YVTN repeat-like/Quinoprotein amine dehydrogenase"/>
    <property type="match status" value="3"/>
</dbReference>
<dbReference type="InterPro" id="IPR026444">
    <property type="entry name" value="Secre_tail"/>
</dbReference>
<dbReference type="Gene3D" id="2.60.40.4070">
    <property type="match status" value="1"/>
</dbReference>
<dbReference type="Proteomes" id="UP000262802">
    <property type="component" value="Chromosome"/>
</dbReference>
<dbReference type="OrthoDB" id="9807410at2"/>
<feature type="domain" description="PorZ N-terminal beta-propeller" evidence="2">
    <location>
        <begin position="51"/>
        <end position="209"/>
    </location>
</feature>
<dbReference type="KEGG" id="hyh:D3Y59_10350"/>
<keyword evidence="4" id="KW-1185">Reference proteome</keyword>
<gene>
    <name evidence="3" type="ORF">D3Y59_10350</name>
</gene>
<dbReference type="InterPro" id="IPR011047">
    <property type="entry name" value="Quinoprotein_ADH-like_sf"/>
</dbReference>
<dbReference type="InterPro" id="IPR011110">
    <property type="entry name" value="Reg_prop"/>
</dbReference>
<dbReference type="Pfam" id="PF21544">
    <property type="entry name" value="PorZ_N_b_propeller"/>
    <property type="match status" value="1"/>
</dbReference>
<keyword evidence="1" id="KW-0732">Signal</keyword>
<reference evidence="3 4" key="1">
    <citation type="submission" date="2018-09" db="EMBL/GenBank/DDBJ databases">
        <title>Hymenobacter medium sp. nov., isolated from R2A medium.</title>
        <authorList>
            <person name="Yingchao G."/>
        </authorList>
    </citation>
    <scope>NUCLEOTIDE SEQUENCE [LARGE SCALE GENOMIC DNA]</scope>
    <source>
        <strain evidence="4">sh-6</strain>
    </source>
</reference>
<dbReference type="InterPro" id="IPR048954">
    <property type="entry name" value="PorZ_N"/>
</dbReference>
<name>A0A3B7R9A8_9BACT</name>
<dbReference type="InterPro" id="IPR015943">
    <property type="entry name" value="WD40/YVTN_repeat-like_dom_sf"/>
</dbReference>
<dbReference type="SUPFAM" id="SSF63829">
    <property type="entry name" value="Calcium-dependent phosphotriesterase"/>
    <property type="match status" value="2"/>
</dbReference>
<dbReference type="RefSeq" id="WP_119444988.1">
    <property type="nucleotide sequence ID" value="NZ_CP032317.1"/>
</dbReference>
<dbReference type="AlphaFoldDB" id="A0A3B7R9A8"/>
<dbReference type="EMBL" id="CP032317">
    <property type="protein sequence ID" value="AYA37419.1"/>
    <property type="molecule type" value="Genomic_DNA"/>
</dbReference>
<proteinExistence type="predicted"/>
<dbReference type="Pfam" id="PF07494">
    <property type="entry name" value="Reg_prop"/>
    <property type="match status" value="1"/>
</dbReference>
<accession>A0A3B7R9A8</accession>
<evidence type="ECO:0000313" key="4">
    <source>
        <dbReference type="Proteomes" id="UP000262802"/>
    </source>
</evidence>